<reference evidence="10 11" key="1">
    <citation type="journal article" date="2014" name="Int. J. Syst. Evol. Microbiol.">
        <title>Complete genome sequence of Corynebacterium casei LMG S-19264T (=DSM 44701T), isolated from a smear-ripened cheese.</title>
        <authorList>
            <consortium name="US DOE Joint Genome Institute (JGI-PGF)"/>
            <person name="Walter F."/>
            <person name="Albersmeier A."/>
            <person name="Kalinowski J."/>
            <person name="Ruckert C."/>
        </authorList>
    </citation>
    <scope>NUCLEOTIDE SEQUENCE [LARGE SCALE GENOMIC DNA]</scope>
    <source>
        <strain evidence="10 11">CGMCC 4.7215</strain>
    </source>
</reference>
<dbReference type="PRINTS" id="PR00344">
    <property type="entry name" value="BCTRLSENSOR"/>
</dbReference>
<keyword evidence="8" id="KW-0812">Transmembrane</keyword>
<evidence type="ECO:0000256" key="1">
    <source>
        <dbReference type="ARBA" id="ARBA00000085"/>
    </source>
</evidence>
<evidence type="ECO:0000256" key="4">
    <source>
        <dbReference type="ARBA" id="ARBA00022741"/>
    </source>
</evidence>
<keyword evidence="6" id="KW-0067">ATP-binding</keyword>
<evidence type="ECO:0000313" key="11">
    <source>
        <dbReference type="Proteomes" id="UP001596414"/>
    </source>
</evidence>
<evidence type="ECO:0000256" key="5">
    <source>
        <dbReference type="ARBA" id="ARBA00022777"/>
    </source>
</evidence>
<dbReference type="SMART" id="SM00387">
    <property type="entry name" value="HATPase_c"/>
    <property type="match status" value="1"/>
</dbReference>
<keyword evidence="5 10" id="KW-0418">Kinase</keyword>
<evidence type="ECO:0000256" key="3">
    <source>
        <dbReference type="ARBA" id="ARBA00022679"/>
    </source>
</evidence>
<dbReference type="AlphaFoldDB" id="A0ABD5X7T8"/>
<evidence type="ECO:0000256" key="6">
    <source>
        <dbReference type="ARBA" id="ARBA00022840"/>
    </source>
</evidence>
<dbReference type="GO" id="GO:0005524">
    <property type="term" value="F:ATP binding"/>
    <property type="evidence" value="ECO:0007669"/>
    <property type="project" value="UniProtKB-KW"/>
</dbReference>
<dbReference type="Gene3D" id="3.30.565.10">
    <property type="entry name" value="Histidine kinase-like ATPase, C-terminal domain"/>
    <property type="match status" value="1"/>
</dbReference>
<dbReference type="InterPro" id="IPR005467">
    <property type="entry name" value="His_kinase_dom"/>
</dbReference>
<dbReference type="PANTHER" id="PTHR44936:SF10">
    <property type="entry name" value="SENSOR PROTEIN RSTB"/>
    <property type="match status" value="1"/>
</dbReference>
<name>A0ABD5X7T8_9EURY</name>
<dbReference type="RefSeq" id="WP_267636570.1">
    <property type="nucleotide sequence ID" value="NZ_JAODIY010000005.1"/>
</dbReference>
<evidence type="ECO:0000256" key="7">
    <source>
        <dbReference type="SAM" id="MobiDB-lite"/>
    </source>
</evidence>
<dbReference type="InterPro" id="IPR050980">
    <property type="entry name" value="2C_sensor_his_kinase"/>
</dbReference>
<keyword evidence="3" id="KW-0808">Transferase</keyword>
<dbReference type="PROSITE" id="PS50109">
    <property type="entry name" value="HIS_KIN"/>
    <property type="match status" value="1"/>
</dbReference>
<comment type="catalytic activity">
    <reaction evidence="1">
        <text>ATP + protein L-histidine = ADP + protein N-phospho-L-histidine.</text>
        <dbReference type="EC" id="2.7.13.3"/>
    </reaction>
</comment>
<dbReference type="Proteomes" id="UP001596414">
    <property type="component" value="Unassembled WGS sequence"/>
</dbReference>
<feature type="transmembrane region" description="Helical" evidence="8">
    <location>
        <begin position="13"/>
        <end position="35"/>
    </location>
</feature>
<dbReference type="GO" id="GO:0004673">
    <property type="term" value="F:protein histidine kinase activity"/>
    <property type="evidence" value="ECO:0007669"/>
    <property type="project" value="UniProtKB-EC"/>
</dbReference>
<dbReference type="InterPro" id="IPR036890">
    <property type="entry name" value="HATPase_C_sf"/>
</dbReference>
<protein>
    <recommendedName>
        <fullName evidence="2">histidine kinase</fullName>
        <ecNumber evidence="2">2.7.13.3</ecNumber>
    </recommendedName>
</protein>
<dbReference type="EC" id="2.7.13.3" evidence="2"/>
<keyword evidence="4" id="KW-0547">Nucleotide-binding</keyword>
<comment type="caution">
    <text evidence="10">The sequence shown here is derived from an EMBL/GenBank/DDBJ whole genome shotgun (WGS) entry which is preliminary data.</text>
</comment>
<feature type="domain" description="Histidine kinase" evidence="9">
    <location>
        <begin position="164"/>
        <end position="364"/>
    </location>
</feature>
<accession>A0ABD5X7T8</accession>
<feature type="transmembrane region" description="Helical" evidence="8">
    <location>
        <begin position="109"/>
        <end position="132"/>
    </location>
</feature>
<dbReference type="Pfam" id="PF02518">
    <property type="entry name" value="HATPase_c"/>
    <property type="match status" value="1"/>
</dbReference>
<dbReference type="EMBL" id="JBHSZQ010000049">
    <property type="protein sequence ID" value="MFC7127286.1"/>
    <property type="molecule type" value="Genomic_DNA"/>
</dbReference>
<keyword evidence="8" id="KW-1133">Transmembrane helix</keyword>
<keyword evidence="8" id="KW-0472">Membrane</keyword>
<organism evidence="10 11">
    <name type="scientific">Halovenus rubra</name>
    <dbReference type="NCBI Taxonomy" id="869890"/>
    <lineage>
        <taxon>Archaea</taxon>
        <taxon>Methanobacteriati</taxon>
        <taxon>Methanobacteriota</taxon>
        <taxon>Stenosarchaea group</taxon>
        <taxon>Halobacteria</taxon>
        <taxon>Halobacteriales</taxon>
        <taxon>Haloarculaceae</taxon>
        <taxon>Halovenus</taxon>
    </lineage>
</organism>
<dbReference type="PANTHER" id="PTHR44936">
    <property type="entry name" value="SENSOR PROTEIN CREC"/>
    <property type="match status" value="1"/>
</dbReference>
<dbReference type="SUPFAM" id="SSF55874">
    <property type="entry name" value="ATPase domain of HSP90 chaperone/DNA topoisomerase II/histidine kinase"/>
    <property type="match status" value="1"/>
</dbReference>
<feature type="region of interest" description="Disordered" evidence="7">
    <location>
        <begin position="302"/>
        <end position="322"/>
    </location>
</feature>
<dbReference type="InterPro" id="IPR004358">
    <property type="entry name" value="Sig_transdc_His_kin-like_C"/>
</dbReference>
<proteinExistence type="predicted"/>
<dbReference type="InterPro" id="IPR003594">
    <property type="entry name" value="HATPase_dom"/>
</dbReference>
<feature type="transmembrane region" description="Helical" evidence="8">
    <location>
        <begin position="47"/>
        <end position="65"/>
    </location>
</feature>
<sequence>MATRLDGVQVGDWSHYSVSIIGALLLTIGVILTLIDRQLTAVEGVRLIGVGVPAVALLGLGSRLATTVRNGSELARVLGWTGLGSITAVAFGGWLMISSENAIEIGLQTGVGGLSVLTIGALFGATIGYYSVQARTVVKQHSDKPTQRPFLEEQQEALYSLNRIFRHQLLNDLSAISGQSELLAADKVETATATESITRHAREMESTVDRFEPIMEVLTTVQTRTDIPVADVIETARNDAQECTSNLSIQWKGSTDTTVRADELLSNALTELFVNVAKHGSETATVTTNDIGQEVVIEVSDTGPGLASSPPEAAFDASNRGPDSDGEGLGLFLVDLIVSRYDGDVQITEADDGTTVKITVPTHDHIRENE</sequence>
<evidence type="ECO:0000259" key="9">
    <source>
        <dbReference type="PROSITE" id="PS50109"/>
    </source>
</evidence>
<evidence type="ECO:0000256" key="8">
    <source>
        <dbReference type="SAM" id="Phobius"/>
    </source>
</evidence>
<evidence type="ECO:0000256" key="2">
    <source>
        <dbReference type="ARBA" id="ARBA00012438"/>
    </source>
</evidence>
<gene>
    <name evidence="10" type="ORF">ACFQJ7_14890</name>
</gene>
<feature type="transmembrane region" description="Helical" evidence="8">
    <location>
        <begin position="77"/>
        <end position="97"/>
    </location>
</feature>
<evidence type="ECO:0000313" key="10">
    <source>
        <dbReference type="EMBL" id="MFC7127286.1"/>
    </source>
</evidence>